<proteinExistence type="predicted"/>
<evidence type="ECO:0000313" key="3">
    <source>
        <dbReference type="Proteomes" id="UP000066284"/>
    </source>
</evidence>
<feature type="transmembrane region" description="Helical" evidence="1">
    <location>
        <begin position="88"/>
        <end position="111"/>
    </location>
</feature>
<sequence>MPDDMNDRLTLGTTLLVIHSFASFLTFLYCHINTESQAVFAYFLFLIVDAPTLPWAFEIEGKIGFLSPLADAWTNVWYYGHQGVNLRAFILTAIFGGLHWFAIGNLLTYLFRQIHQRLQRQPTSSTVQSL</sequence>
<reference evidence="3" key="1">
    <citation type="submission" date="2015-09" db="EMBL/GenBank/DDBJ databases">
        <authorList>
            <person name="Daims H."/>
        </authorList>
    </citation>
    <scope>NUCLEOTIDE SEQUENCE [LARGE SCALE GENOMIC DNA]</scope>
</reference>
<keyword evidence="1" id="KW-0812">Transmembrane</keyword>
<gene>
    <name evidence="2" type="ORF">NITINOP_0750</name>
</gene>
<feature type="transmembrane region" description="Helical" evidence="1">
    <location>
        <begin position="39"/>
        <end position="57"/>
    </location>
</feature>
<accession>A0A0S4KQU0</accession>
<dbReference type="KEGG" id="nio:NITINOP_0750"/>
<evidence type="ECO:0008006" key="4">
    <source>
        <dbReference type="Google" id="ProtNLM"/>
    </source>
</evidence>
<keyword evidence="3" id="KW-1185">Reference proteome</keyword>
<organism evidence="2 3">
    <name type="scientific">Candidatus Nitrospira inopinata</name>
    <dbReference type="NCBI Taxonomy" id="1715989"/>
    <lineage>
        <taxon>Bacteria</taxon>
        <taxon>Pseudomonadati</taxon>
        <taxon>Nitrospirota</taxon>
        <taxon>Nitrospiria</taxon>
        <taxon>Nitrospirales</taxon>
        <taxon>Nitrospiraceae</taxon>
        <taxon>Nitrospira</taxon>
    </lineage>
</organism>
<dbReference type="STRING" id="1715989.NITINOP_0750"/>
<feature type="transmembrane region" description="Helical" evidence="1">
    <location>
        <begin position="12"/>
        <end position="32"/>
    </location>
</feature>
<evidence type="ECO:0000256" key="1">
    <source>
        <dbReference type="SAM" id="Phobius"/>
    </source>
</evidence>
<keyword evidence="1" id="KW-1133">Transmembrane helix</keyword>
<protein>
    <recommendedName>
        <fullName evidence="4">DUF2062 domain-containing protein</fullName>
    </recommendedName>
</protein>
<dbReference type="Proteomes" id="UP000066284">
    <property type="component" value="Chromosome 1"/>
</dbReference>
<name>A0A0S4KQU0_9BACT</name>
<dbReference type="EMBL" id="LN885086">
    <property type="protein sequence ID" value="CUQ65725.1"/>
    <property type="molecule type" value="Genomic_DNA"/>
</dbReference>
<keyword evidence="1" id="KW-0472">Membrane</keyword>
<evidence type="ECO:0000313" key="2">
    <source>
        <dbReference type="EMBL" id="CUQ65725.1"/>
    </source>
</evidence>
<dbReference type="AlphaFoldDB" id="A0A0S4KQU0"/>